<dbReference type="InterPro" id="IPR011009">
    <property type="entry name" value="Kinase-like_dom_sf"/>
</dbReference>
<name>A0A8R1J420_CAEJA</name>
<organism evidence="1 2">
    <name type="scientific">Caenorhabditis japonica</name>
    <dbReference type="NCBI Taxonomy" id="281687"/>
    <lineage>
        <taxon>Eukaryota</taxon>
        <taxon>Metazoa</taxon>
        <taxon>Ecdysozoa</taxon>
        <taxon>Nematoda</taxon>
        <taxon>Chromadorea</taxon>
        <taxon>Rhabditida</taxon>
        <taxon>Rhabditina</taxon>
        <taxon>Rhabditomorpha</taxon>
        <taxon>Rhabditoidea</taxon>
        <taxon>Rhabditidae</taxon>
        <taxon>Peloderinae</taxon>
        <taxon>Caenorhabditis</taxon>
    </lineage>
</organism>
<evidence type="ECO:0000313" key="1">
    <source>
        <dbReference type="EnsemblMetazoa" id="CJA43285.1"/>
    </source>
</evidence>
<dbReference type="EnsemblMetazoa" id="CJA43285.1">
    <property type="protein sequence ID" value="CJA43285.1"/>
    <property type="gene ID" value="WBGene00219133"/>
</dbReference>
<dbReference type="Gene3D" id="1.10.510.10">
    <property type="entry name" value="Transferase(Phosphotransferase) domain 1"/>
    <property type="match status" value="1"/>
</dbReference>
<evidence type="ECO:0008006" key="3">
    <source>
        <dbReference type="Google" id="ProtNLM"/>
    </source>
</evidence>
<keyword evidence="2" id="KW-1185">Reference proteome</keyword>
<dbReference type="Proteomes" id="UP000005237">
    <property type="component" value="Unassembled WGS sequence"/>
</dbReference>
<evidence type="ECO:0000313" key="2">
    <source>
        <dbReference type="Proteomes" id="UP000005237"/>
    </source>
</evidence>
<reference evidence="2" key="1">
    <citation type="submission" date="2010-08" db="EMBL/GenBank/DDBJ databases">
        <authorList>
            <consortium name="Caenorhabditis japonica Sequencing Consortium"/>
            <person name="Wilson R.K."/>
        </authorList>
    </citation>
    <scope>NUCLEOTIDE SEQUENCE [LARGE SCALE GENOMIC DNA]</scope>
    <source>
        <strain evidence="2">DF5081</strain>
    </source>
</reference>
<dbReference type="SUPFAM" id="SSF56112">
    <property type="entry name" value="Protein kinase-like (PK-like)"/>
    <property type="match status" value="1"/>
</dbReference>
<reference evidence="1" key="2">
    <citation type="submission" date="2022-06" db="UniProtKB">
        <authorList>
            <consortium name="EnsemblMetazoa"/>
        </authorList>
    </citation>
    <scope>IDENTIFICATION</scope>
    <source>
        <strain evidence="1">DF5081</strain>
    </source>
</reference>
<sequence length="165" mass="19105">MTDPRMERNQHNWKTKKAYTREQCDLWSLGCTLYFCATGMFPCKYEHKNIKVDLEAAIKAANKLTQNPDAIGINIGQEGNHVESYDYLPITELPAKYTHYPKWLVCTMTCLIRQFFHDPSIEKYAEIANAMRTSKRRKFLSIDQLSIIDHTDMSNAPYVGYSIPS</sequence>
<proteinExistence type="predicted"/>
<accession>A0A8R1J420</accession>
<dbReference type="AlphaFoldDB" id="A0A8R1J420"/>
<protein>
    <recommendedName>
        <fullName evidence="3">Protein kinase domain-containing protein</fullName>
    </recommendedName>
</protein>